<keyword evidence="2 5" id="KW-0812">Transmembrane</keyword>
<dbReference type="Pfam" id="PF12698">
    <property type="entry name" value="ABC2_membrane_3"/>
    <property type="match status" value="1"/>
</dbReference>
<evidence type="ECO:0000256" key="5">
    <source>
        <dbReference type="SAM" id="Phobius"/>
    </source>
</evidence>
<dbReference type="GO" id="GO:0140359">
    <property type="term" value="F:ABC-type transporter activity"/>
    <property type="evidence" value="ECO:0007669"/>
    <property type="project" value="InterPro"/>
</dbReference>
<dbReference type="GO" id="GO:0016020">
    <property type="term" value="C:membrane"/>
    <property type="evidence" value="ECO:0007669"/>
    <property type="project" value="UniProtKB-SubCell"/>
</dbReference>
<sequence>MSTSKQQLKTIAWWEFKRFFKWKQELISIALLAIIFIVSAGWGVITEIFSEQHQGAIYYENKAEQNWRFDESDKVPLRDAGSMEVQQWQQQLPEDLDVLVVISSNLDAEIVVREKDDWQADLIDELQQQLQQERIARLSLSEEQRTIIDQPPEIARTIQNTDVEVSSAEEDDGFKEALPMLVTISITVGVFTGFGLMMMSITAEKQQRVTEQLLTIISPRQWMDGKILGITLHSIKSMVFLGLFFTGIGLVASMFAGESGGGASFDRYYGAVLSLIFVVLGLILINAMLAGFSATIDDPNHSSRSSVMLLPLLPVFLSFSIIDNPDGGLAQVMSILPISSFVMMPVRLLQTDVSWWQQLLSLALLIVFVIWMRNVAARLFAMGIQFYGKEPTWKDIWNAIKG</sequence>
<dbReference type="PANTHER" id="PTHR43471:SF3">
    <property type="entry name" value="ABC TRANSPORTER PERMEASE PROTEIN NATB"/>
    <property type="match status" value="1"/>
</dbReference>
<keyword evidence="8" id="KW-1185">Reference proteome</keyword>
<name>A0A4R6P2U2_9GAMM</name>
<evidence type="ECO:0000313" key="8">
    <source>
        <dbReference type="Proteomes" id="UP000295531"/>
    </source>
</evidence>
<feature type="transmembrane region" description="Helical" evidence="5">
    <location>
        <begin position="306"/>
        <end position="322"/>
    </location>
</feature>
<dbReference type="InterPro" id="IPR013525">
    <property type="entry name" value="ABC2_TM"/>
</dbReference>
<comment type="caution">
    <text evidence="7">The sequence shown here is derived from an EMBL/GenBank/DDBJ whole genome shotgun (WGS) entry which is preliminary data.</text>
</comment>
<dbReference type="RefSeq" id="WP_133540499.1">
    <property type="nucleotide sequence ID" value="NZ_SNXI01000018.1"/>
</dbReference>
<feature type="domain" description="ABC-2 type transporter transmembrane" evidence="6">
    <location>
        <begin position="27"/>
        <end position="370"/>
    </location>
</feature>
<dbReference type="EMBL" id="SNXI01000018">
    <property type="protein sequence ID" value="TDP29077.1"/>
    <property type="molecule type" value="Genomic_DNA"/>
</dbReference>
<protein>
    <submittedName>
        <fullName evidence="7">ABC-2 type transport system permease protein</fullName>
    </submittedName>
</protein>
<feature type="transmembrane region" description="Helical" evidence="5">
    <location>
        <begin position="353"/>
        <end position="372"/>
    </location>
</feature>
<dbReference type="PANTHER" id="PTHR43471">
    <property type="entry name" value="ABC TRANSPORTER PERMEASE"/>
    <property type="match status" value="1"/>
</dbReference>
<dbReference type="AlphaFoldDB" id="A0A4R6P2U2"/>
<evidence type="ECO:0000256" key="2">
    <source>
        <dbReference type="ARBA" id="ARBA00022692"/>
    </source>
</evidence>
<evidence type="ECO:0000256" key="3">
    <source>
        <dbReference type="ARBA" id="ARBA00022989"/>
    </source>
</evidence>
<feature type="transmembrane region" description="Helical" evidence="5">
    <location>
        <begin position="268"/>
        <end position="294"/>
    </location>
</feature>
<comment type="subcellular location">
    <subcellularLocation>
        <location evidence="1">Membrane</location>
        <topology evidence="1">Multi-pass membrane protein</topology>
    </subcellularLocation>
</comment>
<evidence type="ECO:0000259" key="6">
    <source>
        <dbReference type="Pfam" id="PF12698"/>
    </source>
</evidence>
<reference evidence="7 8" key="1">
    <citation type="submission" date="2019-03" db="EMBL/GenBank/DDBJ databases">
        <title>Freshwater and sediment microbial communities from various areas in North America, analyzing microbe dynamics in response to fracking.</title>
        <authorList>
            <person name="Lamendella R."/>
        </authorList>
    </citation>
    <scope>NUCLEOTIDE SEQUENCE [LARGE SCALE GENOMIC DNA]</scope>
    <source>
        <strain evidence="7 8">18_TX</strain>
    </source>
</reference>
<evidence type="ECO:0000256" key="4">
    <source>
        <dbReference type="ARBA" id="ARBA00023136"/>
    </source>
</evidence>
<proteinExistence type="predicted"/>
<evidence type="ECO:0000313" key="7">
    <source>
        <dbReference type="EMBL" id="TDP29077.1"/>
    </source>
</evidence>
<gene>
    <name evidence="7" type="ORF">DEU29_11846</name>
</gene>
<feature type="transmembrane region" description="Helical" evidence="5">
    <location>
        <begin position="238"/>
        <end position="256"/>
    </location>
</feature>
<evidence type="ECO:0000256" key="1">
    <source>
        <dbReference type="ARBA" id="ARBA00004141"/>
    </source>
</evidence>
<feature type="transmembrane region" description="Helical" evidence="5">
    <location>
        <begin position="26"/>
        <end position="45"/>
    </location>
</feature>
<dbReference type="Proteomes" id="UP000295531">
    <property type="component" value="Unassembled WGS sequence"/>
</dbReference>
<dbReference type="OrthoDB" id="9768837at2"/>
<organism evidence="7 8">
    <name type="scientific">Idiomarina aquatica</name>
    <dbReference type="NCBI Taxonomy" id="1327752"/>
    <lineage>
        <taxon>Bacteria</taxon>
        <taxon>Pseudomonadati</taxon>
        <taxon>Pseudomonadota</taxon>
        <taxon>Gammaproteobacteria</taxon>
        <taxon>Alteromonadales</taxon>
        <taxon>Idiomarinaceae</taxon>
        <taxon>Idiomarina</taxon>
    </lineage>
</organism>
<keyword evidence="4 5" id="KW-0472">Membrane</keyword>
<accession>A0A4R6P2U2</accession>
<feature type="transmembrane region" description="Helical" evidence="5">
    <location>
        <begin position="177"/>
        <end position="198"/>
    </location>
</feature>
<keyword evidence="3 5" id="KW-1133">Transmembrane helix</keyword>